<evidence type="ECO:0000313" key="1">
    <source>
        <dbReference type="EMBL" id="MDN5069883.1"/>
    </source>
</evidence>
<gene>
    <name evidence="1" type="ORF">O8C76_02425</name>
</gene>
<dbReference type="InterPro" id="IPR029470">
    <property type="entry name" value="PDDEXK_4"/>
</dbReference>
<dbReference type="Proteomes" id="UP001170288">
    <property type="component" value="Unassembled WGS sequence"/>
</dbReference>
<organism evidence="1 2">
    <name type="scientific">Aliarcobacter butzleri</name>
    <dbReference type="NCBI Taxonomy" id="28197"/>
    <lineage>
        <taxon>Bacteria</taxon>
        <taxon>Pseudomonadati</taxon>
        <taxon>Campylobacterota</taxon>
        <taxon>Epsilonproteobacteria</taxon>
        <taxon>Campylobacterales</taxon>
        <taxon>Arcobacteraceae</taxon>
        <taxon>Aliarcobacter</taxon>
    </lineage>
</organism>
<reference evidence="1" key="1">
    <citation type="submission" date="2022-12" db="EMBL/GenBank/DDBJ databases">
        <authorList>
            <person name="Uljanovas D."/>
        </authorList>
    </citation>
    <scope>NUCLEOTIDE SEQUENCE</scope>
    <source>
        <strain evidence="1">RCM69</strain>
    </source>
</reference>
<dbReference type="Pfam" id="PF14281">
    <property type="entry name" value="PDDEXK_4"/>
    <property type="match status" value="1"/>
</dbReference>
<dbReference type="EMBL" id="JAPZCX010000003">
    <property type="protein sequence ID" value="MDN5069883.1"/>
    <property type="molecule type" value="Genomic_DNA"/>
</dbReference>
<proteinExistence type="predicted"/>
<comment type="caution">
    <text evidence="1">The sequence shown here is derived from an EMBL/GenBank/DDBJ whole genome shotgun (WGS) entry which is preliminary data.</text>
</comment>
<accession>A0AAW7PWD1</accession>
<name>A0AAW7PWD1_9BACT</name>
<reference evidence="1" key="2">
    <citation type="journal article" date="2023" name="Microorganisms">
        <title>Genomic Characterization of Arcobacter butzleri Strains Isolated from Various Sources in Lithuania.</title>
        <authorList>
            <person name="Uljanovas D."/>
            <person name="Golz G."/>
            <person name="Fleischmann S."/>
            <person name="Kudirkiene E."/>
            <person name="Kasetiene N."/>
            <person name="Grineviciene A."/>
            <person name="Tamuleviciene E."/>
            <person name="Aksomaitiene J."/>
            <person name="Alter T."/>
            <person name="Malakauskas M."/>
        </authorList>
    </citation>
    <scope>NUCLEOTIDE SEQUENCE</scope>
    <source>
        <strain evidence="1">RCM69</strain>
    </source>
</reference>
<dbReference type="AlphaFoldDB" id="A0AAW7PWD1"/>
<dbReference type="RefSeq" id="WP_301372051.1">
    <property type="nucleotide sequence ID" value="NZ_JAPZCX010000003.1"/>
</dbReference>
<sequence length="402" mass="47541">MSDNFNLIKNFIFDDEVQKLFEDINNNVLDFNILEITGMGNQEIKHSNILGWLFSDAEHNLEYKILESFLKKIIALNEVENLQDYIYLSKHRKDIIIYREKDNIDLLIVDEANKVLFVIENKVFASERTFGDDGGQLQKYEDIINHKYSKEYRKYFIYLTIDLSEPSRENWLKANHEMIVESLNEISKNKDISVKTKIIFESYIDTLKRNGIVEDKKLKELCLQIWENPNYKKALDILNNHKPDIFNQISEYLQKILKEQYLQVVELDDSSKSYVRFSDNSWLNIEQKKGDGWTTSKNVLLYEFQNSIYGGLNLKLIIGPSKNEDFRVKLFEIATKNDKFKPGKSLSKKWNQIHSISMISKEEITEKSFDDLKIILDEKLNKFFIENGEFYKIREILKDVIS</sequence>
<evidence type="ECO:0000313" key="2">
    <source>
        <dbReference type="Proteomes" id="UP001170288"/>
    </source>
</evidence>
<protein>
    <submittedName>
        <fullName evidence="1">PD-(D/E)XK nuclease family protein</fullName>
    </submittedName>
</protein>